<dbReference type="RefSeq" id="WP_184723176.1">
    <property type="nucleotide sequence ID" value="NZ_JACHIW010000001.1"/>
</dbReference>
<dbReference type="InterPro" id="IPR011711">
    <property type="entry name" value="GntR_C"/>
</dbReference>
<dbReference type="Gene3D" id="1.10.10.10">
    <property type="entry name" value="Winged helix-like DNA-binding domain superfamily/Winged helix DNA-binding domain"/>
    <property type="match status" value="1"/>
</dbReference>
<evidence type="ECO:0000256" key="1">
    <source>
        <dbReference type="ARBA" id="ARBA00023015"/>
    </source>
</evidence>
<dbReference type="Proteomes" id="UP000584374">
    <property type="component" value="Unassembled WGS sequence"/>
</dbReference>
<dbReference type="SUPFAM" id="SSF48008">
    <property type="entry name" value="GntR ligand-binding domain-like"/>
    <property type="match status" value="1"/>
</dbReference>
<dbReference type="PROSITE" id="PS50949">
    <property type="entry name" value="HTH_GNTR"/>
    <property type="match status" value="1"/>
</dbReference>
<dbReference type="GO" id="GO:0003700">
    <property type="term" value="F:DNA-binding transcription factor activity"/>
    <property type="evidence" value="ECO:0007669"/>
    <property type="project" value="InterPro"/>
</dbReference>
<dbReference type="InterPro" id="IPR036388">
    <property type="entry name" value="WH-like_DNA-bd_sf"/>
</dbReference>
<accession>A0A840PYF1</accession>
<dbReference type="InterPro" id="IPR008920">
    <property type="entry name" value="TF_FadR/GntR_C"/>
</dbReference>
<proteinExistence type="predicted"/>
<evidence type="ECO:0000256" key="3">
    <source>
        <dbReference type="ARBA" id="ARBA00023163"/>
    </source>
</evidence>
<evidence type="ECO:0000256" key="2">
    <source>
        <dbReference type="ARBA" id="ARBA00023125"/>
    </source>
</evidence>
<dbReference type="SUPFAM" id="SSF46785">
    <property type="entry name" value="Winged helix' DNA-binding domain"/>
    <property type="match status" value="1"/>
</dbReference>
<dbReference type="AlphaFoldDB" id="A0A840PYF1"/>
<keyword evidence="3" id="KW-0804">Transcription</keyword>
<dbReference type="CDD" id="cd07377">
    <property type="entry name" value="WHTH_GntR"/>
    <property type="match status" value="1"/>
</dbReference>
<gene>
    <name evidence="5" type="ORF">BJ970_000528</name>
</gene>
<dbReference type="PRINTS" id="PR00035">
    <property type="entry name" value="HTHGNTR"/>
</dbReference>
<dbReference type="InterPro" id="IPR036390">
    <property type="entry name" value="WH_DNA-bd_sf"/>
</dbReference>
<dbReference type="EMBL" id="JACHIW010000001">
    <property type="protein sequence ID" value="MBB5152994.1"/>
    <property type="molecule type" value="Genomic_DNA"/>
</dbReference>
<name>A0A840PYF1_9PSEU</name>
<keyword evidence="1" id="KW-0805">Transcription regulation</keyword>
<dbReference type="Pfam" id="PF07729">
    <property type="entry name" value="FCD"/>
    <property type="match status" value="1"/>
</dbReference>
<evidence type="ECO:0000313" key="5">
    <source>
        <dbReference type="EMBL" id="MBB5152994.1"/>
    </source>
</evidence>
<dbReference type="Pfam" id="PF00392">
    <property type="entry name" value="GntR"/>
    <property type="match status" value="1"/>
</dbReference>
<dbReference type="SMART" id="SM00345">
    <property type="entry name" value="HTH_GNTR"/>
    <property type="match status" value="1"/>
</dbReference>
<protein>
    <submittedName>
        <fullName evidence="5">DNA-binding GntR family transcriptional regulator</fullName>
    </submittedName>
</protein>
<dbReference type="PANTHER" id="PTHR43537">
    <property type="entry name" value="TRANSCRIPTIONAL REGULATOR, GNTR FAMILY"/>
    <property type="match status" value="1"/>
</dbReference>
<comment type="caution">
    <text evidence="5">The sequence shown here is derived from an EMBL/GenBank/DDBJ whole genome shotgun (WGS) entry which is preliminary data.</text>
</comment>
<keyword evidence="6" id="KW-1185">Reference proteome</keyword>
<dbReference type="SMART" id="SM00895">
    <property type="entry name" value="FCD"/>
    <property type="match status" value="1"/>
</dbReference>
<evidence type="ECO:0000313" key="6">
    <source>
        <dbReference type="Proteomes" id="UP000584374"/>
    </source>
</evidence>
<sequence length="222" mass="24404">MSLDVPALSGVDRQTLREQSLHKLREAISSGQLAPGTRLIETELSDALSVSRGTLREALRHLVQEGLVVGDERGRLLVRALSPAEVDDIFAVRGALETLAVETLCSAADRTAIVQQLRAAVDKLRDPDQPISELVEADLAFHRRLCELTGNETLVHSWQHLSGMTRATIARSGPEQALRNMDWQRHTPIVDAIEAGDASRAREVMRGHMQETAERIVSLLQG</sequence>
<feature type="domain" description="HTH gntR-type" evidence="4">
    <location>
        <begin position="14"/>
        <end position="81"/>
    </location>
</feature>
<dbReference type="Gene3D" id="1.20.120.530">
    <property type="entry name" value="GntR ligand-binding domain-like"/>
    <property type="match status" value="1"/>
</dbReference>
<dbReference type="InterPro" id="IPR000524">
    <property type="entry name" value="Tscrpt_reg_HTH_GntR"/>
</dbReference>
<organism evidence="5 6">
    <name type="scientific">Saccharopolyspora phatthalungensis</name>
    <dbReference type="NCBI Taxonomy" id="664693"/>
    <lineage>
        <taxon>Bacteria</taxon>
        <taxon>Bacillati</taxon>
        <taxon>Actinomycetota</taxon>
        <taxon>Actinomycetes</taxon>
        <taxon>Pseudonocardiales</taxon>
        <taxon>Pseudonocardiaceae</taxon>
        <taxon>Saccharopolyspora</taxon>
    </lineage>
</organism>
<keyword evidence="2 5" id="KW-0238">DNA-binding</keyword>
<dbReference type="GO" id="GO:0003677">
    <property type="term" value="F:DNA binding"/>
    <property type="evidence" value="ECO:0007669"/>
    <property type="project" value="UniProtKB-KW"/>
</dbReference>
<evidence type="ECO:0000259" key="4">
    <source>
        <dbReference type="PROSITE" id="PS50949"/>
    </source>
</evidence>
<reference evidence="5 6" key="1">
    <citation type="submission" date="2020-08" db="EMBL/GenBank/DDBJ databases">
        <title>Sequencing the genomes of 1000 actinobacteria strains.</title>
        <authorList>
            <person name="Klenk H.-P."/>
        </authorList>
    </citation>
    <scope>NUCLEOTIDE SEQUENCE [LARGE SCALE GENOMIC DNA]</scope>
    <source>
        <strain evidence="5 6">DSM 45584</strain>
    </source>
</reference>
<dbReference type="PANTHER" id="PTHR43537:SF45">
    <property type="entry name" value="GNTR FAMILY REGULATORY PROTEIN"/>
    <property type="match status" value="1"/>
</dbReference>